<dbReference type="PANTHER" id="PTHR30288">
    <property type="entry name" value="FLAGELLAR CAP/ASSEMBLY PROTEIN FLID"/>
    <property type="match status" value="1"/>
</dbReference>
<evidence type="ECO:0000256" key="2">
    <source>
        <dbReference type="ARBA" id="ARBA00011255"/>
    </source>
</evidence>
<reference evidence="9" key="1">
    <citation type="submission" date="2017-04" db="EMBL/GenBank/DDBJ databases">
        <authorList>
            <person name="Varghese N."/>
            <person name="Submissions S."/>
        </authorList>
    </citation>
    <scope>NUCLEOTIDE SEQUENCE [LARGE SCALE GENOMIC DNA]</scope>
    <source>
        <strain evidence="9">RKEM611</strain>
    </source>
</reference>
<evidence type="ECO:0000256" key="1">
    <source>
        <dbReference type="ARBA" id="ARBA00009764"/>
    </source>
</evidence>
<comment type="similarity">
    <text evidence="1 5">Belongs to the FliD family.</text>
</comment>
<proteinExistence type="inferred from homology"/>
<dbReference type="RefSeq" id="WP_132322022.1">
    <property type="nucleotide sequence ID" value="NZ_FWZT01000017.1"/>
</dbReference>
<keyword evidence="9" id="KW-1185">Reference proteome</keyword>
<keyword evidence="3" id="KW-0175">Coiled coil</keyword>
<dbReference type="Pfam" id="PF02465">
    <property type="entry name" value="FliD_N"/>
    <property type="match status" value="1"/>
</dbReference>
<evidence type="ECO:0000259" key="7">
    <source>
        <dbReference type="Pfam" id="PF07195"/>
    </source>
</evidence>
<keyword evidence="5" id="KW-0964">Secreted</keyword>
<keyword evidence="4 5" id="KW-0975">Bacterial flagellum</keyword>
<keyword evidence="8" id="KW-0282">Flagellum</keyword>
<feature type="domain" description="Flagellar hook-associated protein 2 C-terminal" evidence="7">
    <location>
        <begin position="211"/>
        <end position="429"/>
    </location>
</feature>
<comment type="subcellular location">
    <subcellularLocation>
        <location evidence="5">Secreted</location>
    </subcellularLocation>
    <subcellularLocation>
        <location evidence="5">Bacterial flagellum</location>
    </subcellularLocation>
</comment>
<dbReference type="InterPro" id="IPR003481">
    <property type="entry name" value="FliD_N"/>
</dbReference>
<dbReference type="AlphaFoldDB" id="A0A1Y6CBL4"/>
<dbReference type="InterPro" id="IPR040026">
    <property type="entry name" value="FliD"/>
</dbReference>
<gene>
    <name evidence="8" type="ORF">SAMN06296036_117104</name>
</gene>
<dbReference type="GO" id="GO:0005576">
    <property type="term" value="C:extracellular region"/>
    <property type="evidence" value="ECO:0007669"/>
    <property type="project" value="UniProtKB-SubCell"/>
</dbReference>
<keyword evidence="8" id="KW-0969">Cilium</keyword>
<evidence type="ECO:0000256" key="3">
    <source>
        <dbReference type="ARBA" id="ARBA00023054"/>
    </source>
</evidence>
<name>A0A1Y6CBL4_9BACT</name>
<evidence type="ECO:0000256" key="4">
    <source>
        <dbReference type="ARBA" id="ARBA00023143"/>
    </source>
</evidence>
<comment type="subunit">
    <text evidence="2 5">Homopentamer.</text>
</comment>
<dbReference type="EMBL" id="FWZT01000017">
    <property type="protein sequence ID" value="SMF55338.1"/>
    <property type="molecule type" value="Genomic_DNA"/>
</dbReference>
<evidence type="ECO:0000313" key="8">
    <source>
        <dbReference type="EMBL" id="SMF55338.1"/>
    </source>
</evidence>
<dbReference type="Pfam" id="PF07195">
    <property type="entry name" value="FliD_C"/>
    <property type="match status" value="1"/>
</dbReference>
<dbReference type="InterPro" id="IPR010809">
    <property type="entry name" value="FliD_C"/>
</dbReference>
<dbReference type="GO" id="GO:0071973">
    <property type="term" value="P:bacterial-type flagellum-dependent cell motility"/>
    <property type="evidence" value="ECO:0007669"/>
    <property type="project" value="TreeGrafter"/>
</dbReference>
<accession>A0A1Y6CBL4</accession>
<evidence type="ECO:0000259" key="6">
    <source>
        <dbReference type="Pfam" id="PF02465"/>
    </source>
</evidence>
<dbReference type="GO" id="GO:0009424">
    <property type="term" value="C:bacterial-type flagellum hook"/>
    <property type="evidence" value="ECO:0007669"/>
    <property type="project" value="UniProtKB-UniRule"/>
</dbReference>
<dbReference type="OrthoDB" id="5288608at2"/>
<dbReference type="GO" id="GO:0009421">
    <property type="term" value="C:bacterial-type flagellum filament cap"/>
    <property type="evidence" value="ECO:0007669"/>
    <property type="project" value="InterPro"/>
</dbReference>
<dbReference type="GO" id="GO:0007155">
    <property type="term" value="P:cell adhesion"/>
    <property type="evidence" value="ECO:0007669"/>
    <property type="project" value="InterPro"/>
</dbReference>
<sequence length="450" mass="49953">MGIRLPGATTGLFDPNIVKQLIEVEKLPIDAAKRRRETIVAEKDEFAQVRDLVNGLDTTLNSLKNRTDFYKLKVESSHPDIIDGLVEGVALTGTYEFEVRGLAKAEKELAYGFPDKNETPVGFGFMLIEREDMDDFEVIIEPGSTLQDVATQINDAEAGVKAMVINTKYKPDPYRLLVVSEQSGNEAKVKIDEDTTFLEFKEQVRGRNLDVLFEDVPVTDEDNNLEELVDNVVFNVKRAEPGTRVQVNIVHDIEKTLESIVGFIEKYNELATFINDQYIIDADTNKAGILAGDSSTRTVMRRVQSAVGGSVSTGGKWNTLSQIGITTDPKTGRLDMNEAKVKQSLAEDYDSVADLFIQQRGSLGVAARMAEAIKGLRDPQGGVLKTKLRTMDAIIANQDKEIELKERALEKKTESIKRRFTALEGQLSGLKAQGDFLAQRFGQQDKGDKK</sequence>
<evidence type="ECO:0000313" key="9">
    <source>
        <dbReference type="Proteomes" id="UP000192907"/>
    </source>
</evidence>
<comment type="function">
    <text evidence="5">Required for morphogenesis and for the elongation of the flagellar filament by facilitating polymerization of the flagellin monomers at the tip of growing filament. Forms a capping structure, which prevents flagellin subunits (transported through the central channel of the flagellum) from leaking out without polymerization at the distal end.</text>
</comment>
<organism evidence="8 9">
    <name type="scientific">Pseudobacteriovorax antillogorgiicola</name>
    <dbReference type="NCBI Taxonomy" id="1513793"/>
    <lineage>
        <taxon>Bacteria</taxon>
        <taxon>Pseudomonadati</taxon>
        <taxon>Bdellovibrionota</taxon>
        <taxon>Oligoflexia</taxon>
        <taxon>Oligoflexales</taxon>
        <taxon>Pseudobacteriovoracaceae</taxon>
        <taxon>Pseudobacteriovorax</taxon>
    </lineage>
</organism>
<dbReference type="PANTHER" id="PTHR30288:SF0">
    <property type="entry name" value="FLAGELLAR HOOK-ASSOCIATED PROTEIN 2"/>
    <property type="match status" value="1"/>
</dbReference>
<dbReference type="STRING" id="1513793.SAMN06296036_117104"/>
<dbReference type="Proteomes" id="UP000192907">
    <property type="component" value="Unassembled WGS sequence"/>
</dbReference>
<evidence type="ECO:0000256" key="5">
    <source>
        <dbReference type="RuleBase" id="RU362066"/>
    </source>
</evidence>
<feature type="domain" description="Flagellar hook-associated protein 2 N-terminal" evidence="6">
    <location>
        <begin position="16"/>
        <end position="105"/>
    </location>
</feature>
<keyword evidence="8" id="KW-0966">Cell projection</keyword>
<protein>
    <recommendedName>
        <fullName evidence="5">Flagellar hook-associated protein 2</fullName>
        <shortName evidence="5">HAP2</shortName>
    </recommendedName>
    <alternativeName>
        <fullName evidence="5">Flagellar cap protein</fullName>
    </alternativeName>
</protein>